<sequence length="447" mass="49271">MDLFPPLIGRQLRTSCRFLAPWTSNKPCPTAITAIGLNDFPDEVLMPIIHNICEGTDKESLFAFFALRQVSRRLRRLTKDEAFDSHVFSEMDCCEQCLGPSGVLARRESTFASVAGIDLRTPVAVAHITRLTPSPESYIEPPLAREKHCFGNKAKKRGICLKGLDDFVRKGQTCSTCQKGLDVRKRHGASLKCKFAPRHSSDWKFCEACRFSHPSSCFSAGQDECLARTGSIRLCEHKVLNWDYVRYFLNGPYTRSNRSQKVEIMRCDDPSHHSPCSGGLGGPKAETITYATGGGLLLLTFTGNSDPDLAPGDVSGDTPYSMNYGTGTMTLPMSVIKEAIQTVREKGGKHFAPERQLGVLPEFSSLNLEDVSTDASSYDDPVKVIHPKGSKSQTHSSFLHGCLTQDIPEKVIPASRSATSDVYASAGRKWKGDSKSWIYRAMIGSMQ</sequence>
<dbReference type="EMBL" id="JAAQPE010000311">
    <property type="protein sequence ID" value="KAF5670356.1"/>
    <property type="molecule type" value="Genomic_DNA"/>
</dbReference>
<gene>
    <name evidence="1" type="ORF">FCIRC_8964</name>
</gene>
<evidence type="ECO:0000313" key="2">
    <source>
        <dbReference type="Proteomes" id="UP000572754"/>
    </source>
</evidence>
<keyword evidence="2" id="KW-1185">Reference proteome</keyword>
<organism evidence="1 2">
    <name type="scientific">Fusarium circinatum</name>
    <name type="common">Pitch canker fungus</name>
    <name type="synonym">Gibberella circinata</name>
    <dbReference type="NCBI Taxonomy" id="48490"/>
    <lineage>
        <taxon>Eukaryota</taxon>
        <taxon>Fungi</taxon>
        <taxon>Dikarya</taxon>
        <taxon>Ascomycota</taxon>
        <taxon>Pezizomycotina</taxon>
        <taxon>Sordariomycetes</taxon>
        <taxon>Hypocreomycetidae</taxon>
        <taxon>Hypocreales</taxon>
        <taxon>Nectriaceae</taxon>
        <taxon>Fusarium</taxon>
        <taxon>Fusarium fujikuroi species complex</taxon>
    </lineage>
</organism>
<proteinExistence type="predicted"/>
<evidence type="ECO:0008006" key="3">
    <source>
        <dbReference type="Google" id="ProtNLM"/>
    </source>
</evidence>
<evidence type="ECO:0000313" key="1">
    <source>
        <dbReference type="EMBL" id="KAF5670356.1"/>
    </source>
</evidence>
<comment type="caution">
    <text evidence="1">The sequence shown here is derived from an EMBL/GenBank/DDBJ whole genome shotgun (WGS) entry which is preliminary data.</text>
</comment>
<name>A0A8H5TIE8_FUSCI</name>
<accession>A0A8H5TIE8</accession>
<dbReference type="AlphaFoldDB" id="A0A8H5TIE8"/>
<reference evidence="2" key="1">
    <citation type="journal article" date="2020" name="BMC Genomics">
        <title>Correction to: Identification and distribution of gene clusters required for synthesis of sphingolipid metabolism inhibitors in diverse species of the filamentous fungus Fusarium.</title>
        <authorList>
            <person name="Kim H.S."/>
            <person name="Lohmar J.M."/>
            <person name="Busman M."/>
            <person name="Brown D.W."/>
            <person name="Naumann T.A."/>
            <person name="Divon H.H."/>
            <person name="Lysoe E."/>
            <person name="Uhlig S."/>
            <person name="Proctor R.H."/>
        </authorList>
    </citation>
    <scope>NUCLEOTIDE SEQUENCE [LARGE SCALE GENOMIC DNA]</scope>
    <source>
        <strain evidence="2">NRRL 25331</strain>
    </source>
</reference>
<reference evidence="1 2" key="2">
    <citation type="submission" date="2020-05" db="EMBL/GenBank/DDBJ databases">
        <title>Identification and distribution of gene clusters putatively required for synthesis of sphingolipid metabolism inhibitors in phylogenetically diverse species of the filamentous fungus Fusarium.</title>
        <authorList>
            <person name="Kim H.-S."/>
            <person name="Busman M."/>
            <person name="Brown D.W."/>
            <person name="Divon H."/>
            <person name="Uhlig S."/>
            <person name="Proctor R.H."/>
        </authorList>
    </citation>
    <scope>NUCLEOTIDE SEQUENCE [LARGE SCALE GENOMIC DNA]</scope>
    <source>
        <strain evidence="1 2">NRRL 25331</strain>
    </source>
</reference>
<dbReference type="Proteomes" id="UP000572754">
    <property type="component" value="Unassembled WGS sequence"/>
</dbReference>
<protein>
    <recommendedName>
        <fullName evidence="3">F-box domain-containing protein</fullName>
    </recommendedName>
</protein>